<sequence>MGGRIPEETIEQILQQIDIVDCIGQYVSLKKNGRYHFGLCPFHSEKSPSFSVTPERQIFYCFGCGKGGTAVNFLMELEQLTFREAVLQLAEGLGIEVPLTHAVDEKKEEEKSQLFQALELAAKMYHHLLTQTQYGHSAREYLLRRRGLSKETILTFQLGIAPPDGQFLLSFLKKRGFSEQLLERAGLVGSKDLSNQRKRYFDRFRGRIILPIHDTQGRVIGFGGRSLQAGQAAKYINSPETILFQKSNYLYNFHRARASIRKQQQAVLFEGYLDVISAWQAGVENAIAVLGTSLTESHVKIIQRNTKQVILCFDSDRAGTQATLRAIDLFHDGACTVKVLQMPSGMDPDDFIRAQGIDAFKEQVSIGAISTTAFRLEQLKREYQLTDDDQRMGFISQAVKLIAQLPRPVERDHYLQKLAKEYHLSLDALRQELRHAKFKQKKNPDRDKENSAWNNGYQEVNKHLVGFARNKSIVEQSEMYLLALMLRDRSVSEWVKEHLGGDFYTEIYIVLAAHLYAYYDQGNPSNIHRILEFVDDPSLVPIISELAMMNIPTEPSTDALKDCVRHIRNYPLQRQIEDKRKLVEQLDNAGEAIKAAELLRTIEELKKKIV</sequence>
<dbReference type="InterPro" id="IPR006295">
    <property type="entry name" value="DNA_primase_DnaG"/>
</dbReference>
<feature type="domain" description="Toprim" evidence="16">
    <location>
        <begin position="264"/>
        <end position="345"/>
    </location>
</feature>
<dbReference type="FunFam" id="3.40.1360.10:FF:000002">
    <property type="entry name" value="DNA primase"/>
    <property type="match status" value="1"/>
</dbReference>
<dbReference type="InterPro" id="IPR037068">
    <property type="entry name" value="DNA_primase_core_N_sf"/>
</dbReference>
<dbReference type="Gene3D" id="1.10.860.10">
    <property type="entry name" value="DNAb Helicase, Chain A"/>
    <property type="match status" value="1"/>
</dbReference>
<dbReference type="Proteomes" id="UP000184476">
    <property type="component" value="Unassembled WGS sequence"/>
</dbReference>
<comment type="similarity">
    <text evidence="12 13">Belongs to the DnaG primase family.</text>
</comment>
<dbReference type="SUPFAM" id="SSF48024">
    <property type="entry name" value="N-terminal domain of DnaB helicase"/>
    <property type="match status" value="1"/>
</dbReference>
<keyword evidence="11 12" id="KW-0804">Transcription</keyword>
<evidence type="ECO:0000256" key="15">
    <source>
        <dbReference type="SAM" id="Coils"/>
    </source>
</evidence>
<dbReference type="PANTHER" id="PTHR30313">
    <property type="entry name" value="DNA PRIMASE"/>
    <property type="match status" value="1"/>
</dbReference>
<dbReference type="InterPro" id="IPR002694">
    <property type="entry name" value="Znf_CHC2"/>
</dbReference>
<comment type="domain">
    <text evidence="12">Contains an N-terminal zinc-binding domain, a central core domain that contains the primase activity, and a C-terminal DnaB-binding domain.</text>
</comment>
<keyword evidence="10 12" id="KW-0238">DNA-binding</keyword>
<name>A0A1M4V6N7_9BACL</name>
<evidence type="ECO:0000259" key="16">
    <source>
        <dbReference type="PROSITE" id="PS50880"/>
    </source>
</evidence>
<protein>
    <recommendedName>
        <fullName evidence="12 13">DNA primase</fullName>
        <ecNumber evidence="12">2.7.7.101</ecNumber>
    </recommendedName>
</protein>
<keyword evidence="15" id="KW-0175">Coiled coil</keyword>
<evidence type="ECO:0000256" key="8">
    <source>
        <dbReference type="ARBA" id="ARBA00022833"/>
    </source>
</evidence>
<feature type="zinc finger region" description="CHC2-type" evidence="12 14">
    <location>
        <begin position="40"/>
        <end position="64"/>
    </location>
</feature>
<keyword evidence="5 12" id="KW-0235">DNA replication</keyword>
<dbReference type="Pfam" id="PF13155">
    <property type="entry name" value="Toprim_2"/>
    <property type="match status" value="1"/>
</dbReference>
<dbReference type="InterPro" id="IPR006171">
    <property type="entry name" value="TOPRIM_dom"/>
</dbReference>
<keyword evidence="9" id="KW-0460">Magnesium</keyword>
<evidence type="ECO:0000256" key="9">
    <source>
        <dbReference type="ARBA" id="ARBA00022842"/>
    </source>
</evidence>
<evidence type="ECO:0000256" key="5">
    <source>
        <dbReference type="ARBA" id="ARBA00022705"/>
    </source>
</evidence>
<dbReference type="InterPro" id="IPR013264">
    <property type="entry name" value="DNAG_N"/>
</dbReference>
<comment type="catalytic activity">
    <reaction evidence="12">
        <text>ssDNA + n NTP = ssDNA/pppN(pN)n-1 hybrid + (n-1) diphosphate.</text>
        <dbReference type="EC" id="2.7.7.101"/>
    </reaction>
</comment>
<dbReference type="Pfam" id="PF01807">
    <property type="entry name" value="Zn_ribbon_DnaG"/>
    <property type="match status" value="1"/>
</dbReference>
<dbReference type="Pfam" id="PF10410">
    <property type="entry name" value="DnaB_bind"/>
    <property type="match status" value="1"/>
</dbReference>
<keyword evidence="18" id="KW-1185">Reference proteome</keyword>
<dbReference type="PROSITE" id="PS50880">
    <property type="entry name" value="TOPRIM"/>
    <property type="match status" value="1"/>
</dbReference>
<proteinExistence type="inferred from homology"/>
<dbReference type="PANTHER" id="PTHR30313:SF2">
    <property type="entry name" value="DNA PRIMASE"/>
    <property type="match status" value="1"/>
</dbReference>
<dbReference type="InterPro" id="IPR036977">
    <property type="entry name" value="DNA_primase_Znf_CHC2"/>
</dbReference>
<dbReference type="GO" id="GO:0005524">
    <property type="term" value="F:ATP binding"/>
    <property type="evidence" value="ECO:0007669"/>
    <property type="project" value="InterPro"/>
</dbReference>
<dbReference type="GO" id="GO:0003678">
    <property type="term" value="F:DNA helicase activity"/>
    <property type="evidence" value="ECO:0007669"/>
    <property type="project" value="InterPro"/>
</dbReference>
<evidence type="ECO:0000256" key="2">
    <source>
        <dbReference type="ARBA" id="ARBA00022515"/>
    </source>
</evidence>
<evidence type="ECO:0000256" key="7">
    <source>
        <dbReference type="ARBA" id="ARBA00022771"/>
    </source>
</evidence>
<evidence type="ECO:0000256" key="4">
    <source>
        <dbReference type="ARBA" id="ARBA00022695"/>
    </source>
</evidence>
<dbReference type="EMBL" id="FQVL01000002">
    <property type="protein sequence ID" value="SHE64572.1"/>
    <property type="molecule type" value="Genomic_DNA"/>
</dbReference>
<feature type="coiled-coil region" evidence="15">
    <location>
        <begin position="572"/>
        <end position="608"/>
    </location>
</feature>
<accession>A0A1M4V6N7</accession>
<dbReference type="InterPro" id="IPR016136">
    <property type="entry name" value="DNA_helicase_N/primase_C"/>
</dbReference>
<evidence type="ECO:0000256" key="11">
    <source>
        <dbReference type="ARBA" id="ARBA00023163"/>
    </source>
</evidence>
<dbReference type="Gene3D" id="3.90.980.10">
    <property type="entry name" value="DNA primase, catalytic core, N-terminal domain"/>
    <property type="match status" value="1"/>
</dbReference>
<keyword evidence="7 12" id="KW-0863">Zinc-finger</keyword>
<dbReference type="SMART" id="SM00400">
    <property type="entry name" value="ZnF_CHCC"/>
    <property type="match status" value="1"/>
</dbReference>
<dbReference type="InterPro" id="IPR036185">
    <property type="entry name" value="DNA_heli_DnaB-like_N_sf"/>
</dbReference>
<dbReference type="PIRSF" id="PIRSF002811">
    <property type="entry name" value="DnaG"/>
    <property type="match status" value="1"/>
</dbReference>
<evidence type="ECO:0000256" key="12">
    <source>
        <dbReference type="HAMAP-Rule" id="MF_00974"/>
    </source>
</evidence>
<keyword evidence="4 12" id="KW-0548">Nucleotidyltransferase</keyword>
<dbReference type="STRING" id="112248.SAMN05444392_102197"/>
<evidence type="ECO:0000256" key="6">
    <source>
        <dbReference type="ARBA" id="ARBA00022723"/>
    </source>
</evidence>
<dbReference type="NCBIfam" id="TIGR01391">
    <property type="entry name" value="dnaG"/>
    <property type="match status" value="1"/>
</dbReference>
<dbReference type="Gene3D" id="3.40.1360.10">
    <property type="match status" value="1"/>
</dbReference>
<dbReference type="EC" id="2.7.7.101" evidence="12"/>
<dbReference type="GO" id="GO:0003677">
    <property type="term" value="F:DNA binding"/>
    <property type="evidence" value="ECO:0007669"/>
    <property type="project" value="UniProtKB-KW"/>
</dbReference>
<dbReference type="GO" id="GO:0003899">
    <property type="term" value="F:DNA-directed RNA polymerase activity"/>
    <property type="evidence" value="ECO:0007669"/>
    <property type="project" value="UniProtKB-UniRule"/>
</dbReference>
<keyword evidence="2 12" id="KW-0639">Primosome</keyword>
<dbReference type="GO" id="GO:0000428">
    <property type="term" value="C:DNA-directed RNA polymerase complex"/>
    <property type="evidence" value="ECO:0007669"/>
    <property type="project" value="UniProtKB-KW"/>
</dbReference>
<dbReference type="GO" id="GO:0005737">
    <property type="term" value="C:cytoplasm"/>
    <property type="evidence" value="ECO:0007669"/>
    <property type="project" value="TreeGrafter"/>
</dbReference>
<keyword evidence="3 12" id="KW-0808">Transferase</keyword>
<dbReference type="HAMAP" id="MF_00974">
    <property type="entry name" value="DNA_primase_DnaG"/>
    <property type="match status" value="1"/>
</dbReference>
<dbReference type="InterPro" id="IPR030846">
    <property type="entry name" value="DnaG_bac"/>
</dbReference>
<dbReference type="GO" id="GO:1990077">
    <property type="term" value="C:primosome complex"/>
    <property type="evidence" value="ECO:0007669"/>
    <property type="project" value="UniProtKB-KW"/>
</dbReference>
<reference evidence="17 18" key="1">
    <citation type="submission" date="2016-11" db="EMBL/GenBank/DDBJ databases">
        <authorList>
            <person name="Jaros S."/>
            <person name="Januszkiewicz K."/>
            <person name="Wedrychowicz H."/>
        </authorList>
    </citation>
    <scope>NUCLEOTIDE SEQUENCE [LARGE SCALE GENOMIC DNA]</scope>
    <source>
        <strain evidence="17 18">DSM 44666</strain>
    </source>
</reference>
<evidence type="ECO:0000256" key="10">
    <source>
        <dbReference type="ARBA" id="ARBA00023125"/>
    </source>
</evidence>
<evidence type="ECO:0000313" key="18">
    <source>
        <dbReference type="Proteomes" id="UP000184476"/>
    </source>
</evidence>
<dbReference type="Pfam" id="PF08275">
    <property type="entry name" value="DNAG_N"/>
    <property type="match status" value="1"/>
</dbReference>
<dbReference type="InterPro" id="IPR050219">
    <property type="entry name" value="DnaG_primase"/>
</dbReference>
<dbReference type="GO" id="GO:0008270">
    <property type="term" value="F:zinc ion binding"/>
    <property type="evidence" value="ECO:0007669"/>
    <property type="project" value="UniProtKB-UniRule"/>
</dbReference>
<dbReference type="GO" id="GO:0006269">
    <property type="term" value="P:DNA replication, synthesis of primer"/>
    <property type="evidence" value="ECO:0007669"/>
    <property type="project" value="UniProtKB-UniRule"/>
</dbReference>
<dbReference type="InterPro" id="IPR019475">
    <property type="entry name" value="DNA_primase_DnaB-bd"/>
</dbReference>
<dbReference type="CDD" id="cd03364">
    <property type="entry name" value="TOPRIM_DnaG_primases"/>
    <property type="match status" value="1"/>
</dbReference>
<dbReference type="Gene3D" id="3.90.580.10">
    <property type="entry name" value="Zinc finger, CHC2-type domain"/>
    <property type="match status" value="1"/>
</dbReference>
<dbReference type="SUPFAM" id="SSF57783">
    <property type="entry name" value="Zinc beta-ribbon"/>
    <property type="match status" value="1"/>
</dbReference>
<dbReference type="FunFam" id="3.90.580.10:FF:000001">
    <property type="entry name" value="DNA primase"/>
    <property type="match status" value="1"/>
</dbReference>
<organism evidence="17 18">
    <name type="scientific">Seinonella peptonophila</name>
    <dbReference type="NCBI Taxonomy" id="112248"/>
    <lineage>
        <taxon>Bacteria</taxon>
        <taxon>Bacillati</taxon>
        <taxon>Bacillota</taxon>
        <taxon>Bacilli</taxon>
        <taxon>Bacillales</taxon>
        <taxon>Thermoactinomycetaceae</taxon>
        <taxon>Seinonella</taxon>
    </lineage>
</organism>
<comment type="cofactor">
    <cofactor evidence="12 13 14">
        <name>Zn(2+)</name>
        <dbReference type="ChEBI" id="CHEBI:29105"/>
    </cofactor>
    <text evidence="12 13 14">Binds 1 zinc ion per monomer.</text>
</comment>
<comment type="function">
    <text evidence="12 13">RNA polymerase that catalyzes the synthesis of short RNA molecules used as primers for DNA polymerase during DNA replication.</text>
</comment>
<dbReference type="SMART" id="SM00493">
    <property type="entry name" value="TOPRIM"/>
    <property type="match status" value="1"/>
</dbReference>
<gene>
    <name evidence="12" type="primary">dnaG</name>
    <name evidence="17" type="ORF">SAMN05444392_102197</name>
</gene>
<dbReference type="SUPFAM" id="SSF56731">
    <property type="entry name" value="DNA primase core"/>
    <property type="match status" value="1"/>
</dbReference>
<evidence type="ECO:0000313" key="17">
    <source>
        <dbReference type="EMBL" id="SHE64572.1"/>
    </source>
</evidence>
<evidence type="ECO:0000256" key="1">
    <source>
        <dbReference type="ARBA" id="ARBA00022478"/>
    </source>
</evidence>
<keyword evidence="6 12" id="KW-0479">Metal-binding</keyword>
<dbReference type="RefSeq" id="WP_073153456.1">
    <property type="nucleotide sequence ID" value="NZ_FQVL01000002.1"/>
</dbReference>
<keyword evidence="1 12" id="KW-0240">DNA-directed RNA polymerase</keyword>
<evidence type="ECO:0000256" key="13">
    <source>
        <dbReference type="PIRNR" id="PIRNR002811"/>
    </source>
</evidence>
<evidence type="ECO:0000256" key="14">
    <source>
        <dbReference type="PIRSR" id="PIRSR002811-1"/>
    </source>
</evidence>
<dbReference type="InterPro" id="IPR034151">
    <property type="entry name" value="TOPRIM_DnaG_bac"/>
</dbReference>
<dbReference type="AlphaFoldDB" id="A0A1M4V6N7"/>
<comment type="subunit">
    <text evidence="12">Monomer. Interacts with DnaB.</text>
</comment>
<keyword evidence="8 12" id="KW-0862">Zinc</keyword>
<evidence type="ECO:0000256" key="3">
    <source>
        <dbReference type="ARBA" id="ARBA00022679"/>
    </source>
</evidence>